<dbReference type="InterPro" id="IPR035965">
    <property type="entry name" value="PAS-like_dom_sf"/>
</dbReference>
<dbReference type="SMART" id="SM00086">
    <property type="entry name" value="PAC"/>
    <property type="match status" value="3"/>
</dbReference>
<dbReference type="Gene3D" id="3.30.450.20">
    <property type="entry name" value="PAS domain"/>
    <property type="match status" value="3"/>
</dbReference>
<dbReference type="InterPro" id="IPR029787">
    <property type="entry name" value="Nucleotide_cyclase"/>
</dbReference>
<dbReference type="SMART" id="SM00091">
    <property type="entry name" value="PAS"/>
    <property type="match status" value="3"/>
</dbReference>
<dbReference type="InterPro" id="IPR043128">
    <property type="entry name" value="Rev_trsase/Diguanyl_cyclase"/>
</dbReference>
<sequence>MGSLNLEQLIDDLGCSLLCCKPDSRLSILYASKAFFRTLGYAKDEISALLEEGPEPVLRNNPPVDWERIREEIRAKGFANPELRLIKKDGHHIWASYRVRLQKDQDGAEFFSGVLEDITLRRRSRRQRLEQAQELEALTANVPCGVLRCRSDEFLTLNFVSEGFCRMTGYRRDEIAAEFGSRFIQMIYEKDRDLLLRQAGGRMRRDGAAELTYRIMGKSGRLIWVLDKSRVQEDCNGNVWLYSVLMDITETQKAQEELAATEERYRMILEHAADPVVDFDLKTSRIYYSPAFTARFGTGFPQYGNLMADLPELSLIYEPDRRRLTEKADRLLHGEVLEDDEFRFLGADGVYIWCNVHPAAFFDEQGKAARLIVVISDIDRRKKESIALRQRAEHDLLTGLYNRVTAVGKIEKVIARSEREERHALFVIDIDNFKNVNDRLGHLKGDELIVETAARIKRLFREEDIVGRIGGDEFVVFLRGITSVNLVVKKAECIGNAFRENSISGPVCVSGSVGISFYPYDGNSYEELFRKADAAMYAAKKSGKDSFRVYTSEIDEIARS</sequence>
<dbReference type="EMBL" id="VWXL01000100">
    <property type="protein sequence ID" value="MVB12647.1"/>
    <property type="molecule type" value="Genomic_DNA"/>
</dbReference>
<dbReference type="Pfam" id="PF08447">
    <property type="entry name" value="PAS_3"/>
    <property type="match status" value="2"/>
</dbReference>
<protein>
    <submittedName>
        <fullName evidence="3">Diguanylate cyclase, GGDEF domain</fullName>
    </submittedName>
</protein>
<gene>
    <name evidence="3" type="ORF">CAFE_33880</name>
</gene>
<keyword evidence="4" id="KW-1185">Reference proteome</keyword>
<reference evidence="3 4" key="1">
    <citation type="submission" date="2019-09" db="EMBL/GenBank/DDBJ databases">
        <title>Genome sequence of Clostridium sp. EA1.</title>
        <authorList>
            <person name="Poehlein A."/>
            <person name="Bengelsdorf F.R."/>
            <person name="Daniel R."/>
        </authorList>
    </citation>
    <scope>NUCLEOTIDE SEQUENCE [LARGE SCALE GENOMIC DNA]</scope>
    <source>
        <strain evidence="3 4">EA1</strain>
    </source>
</reference>
<evidence type="ECO:0000313" key="4">
    <source>
        <dbReference type="Proteomes" id="UP000469440"/>
    </source>
</evidence>
<dbReference type="PANTHER" id="PTHR44757">
    <property type="entry name" value="DIGUANYLATE CYCLASE DGCP"/>
    <property type="match status" value="1"/>
</dbReference>
<dbReference type="InterPro" id="IPR013655">
    <property type="entry name" value="PAS_fold_3"/>
</dbReference>
<dbReference type="PROSITE" id="PS50887">
    <property type="entry name" value="GGDEF"/>
    <property type="match status" value="1"/>
</dbReference>
<organism evidence="3 4">
    <name type="scientific">Caproicibacter fermentans</name>
    <dbReference type="NCBI Taxonomy" id="2576756"/>
    <lineage>
        <taxon>Bacteria</taxon>
        <taxon>Bacillati</taxon>
        <taxon>Bacillota</taxon>
        <taxon>Clostridia</taxon>
        <taxon>Eubacteriales</taxon>
        <taxon>Acutalibacteraceae</taxon>
        <taxon>Caproicibacter</taxon>
    </lineage>
</organism>
<comment type="caution">
    <text evidence="3">The sequence shown here is derived from an EMBL/GenBank/DDBJ whole genome shotgun (WGS) entry which is preliminary data.</text>
</comment>
<dbReference type="InterPro" id="IPR001610">
    <property type="entry name" value="PAC"/>
</dbReference>
<dbReference type="Pfam" id="PF00990">
    <property type="entry name" value="GGDEF"/>
    <property type="match status" value="1"/>
</dbReference>
<dbReference type="SMART" id="SM00267">
    <property type="entry name" value="GGDEF"/>
    <property type="match status" value="1"/>
</dbReference>
<feature type="domain" description="PAC" evidence="1">
    <location>
        <begin position="79"/>
        <end position="130"/>
    </location>
</feature>
<dbReference type="InterPro" id="IPR000700">
    <property type="entry name" value="PAS-assoc_C"/>
</dbReference>
<dbReference type="CDD" id="cd00130">
    <property type="entry name" value="PAS"/>
    <property type="match status" value="3"/>
</dbReference>
<evidence type="ECO:0000313" key="3">
    <source>
        <dbReference type="EMBL" id="MVB12647.1"/>
    </source>
</evidence>
<feature type="domain" description="PAC" evidence="1">
    <location>
        <begin position="338"/>
        <end position="390"/>
    </location>
</feature>
<dbReference type="InterPro" id="IPR000160">
    <property type="entry name" value="GGDEF_dom"/>
</dbReference>
<dbReference type="Gene3D" id="3.30.70.270">
    <property type="match status" value="1"/>
</dbReference>
<dbReference type="SUPFAM" id="SSF55785">
    <property type="entry name" value="PYP-like sensor domain (PAS domain)"/>
    <property type="match status" value="3"/>
</dbReference>
<dbReference type="InterPro" id="IPR000014">
    <property type="entry name" value="PAS"/>
</dbReference>
<feature type="domain" description="PAC" evidence="1">
    <location>
        <begin position="209"/>
        <end position="260"/>
    </location>
</feature>
<evidence type="ECO:0000259" key="1">
    <source>
        <dbReference type="PROSITE" id="PS50113"/>
    </source>
</evidence>
<dbReference type="PROSITE" id="PS50113">
    <property type="entry name" value="PAC"/>
    <property type="match status" value="3"/>
</dbReference>
<feature type="domain" description="GGDEF" evidence="2">
    <location>
        <begin position="421"/>
        <end position="552"/>
    </location>
</feature>
<dbReference type="AlphaFoldDB" id="A0A6N8I4G2"/>
<dbReference type="PANTHER" id="PTHR44757:SF2">
    <property type="entry name" value="BIOFILM ARCHITECTURE MAINTENANCE PROTEIN MBAA"/>
    <property type="match status" value="1"/>
</dbReference>
<dbReference type="SUPFAM" id="SSF55073">
    <property type="entry name" value="Nucleotide cyclase"/>
    <property type="match status" value="1"/>
</dbReference>
<evidence type="ECO:0000259" key="2">
    <source>
        <dbReference type="PROSITE" id="PS50887"/>
    </source>
</evidence>
<name>A0A6N8I4G2_9FIRM</name>
<dbReference type="RefSeq" id="WP_066650200.1">
    <property type="nucleotide sequence ID" value="NZ_VWXL01000100.1"/>
</dbReference>
<accession>A0A6N8I4G2</accession>
<dbReference type="InterPro" id="IPR052155">
    <property type="entry name" value="Biofilm_reg_signaling"/>
</dbReference>
<dbReference type="NCBIfam" id="TIGR00254">
    <property type="entry name" value="GGDEF"/>
    <property type="match status" value="1"/>
</dbReference>
<dbReference type="Proteomes" id="UP000469440">
    <property type="component" value="Unassembled WGS sequence"/>
</dbReference>
<proteinExistence type="predicted"/>
<dbReference type="Pfam" id="PF13426">
    <property type="entry name" value="PAS_9"/>
    <property type="match status" value="1"/>
</dbReference>
<dbReference type="CDD" id="cd01949">
    <property type="entry name" value="GGDEF"/>
    <property type="match status" value="1"/>
</dbReference>
<dbReference type="NCBIfam" id="TIGR00229">
    <property type="entry name" value="sensory_box"/>
    <property type="match status" value="3"/>
</dbReference>